<organism evidence="2 3">
    <name type="scientific">Methanolapillus millepedarum</name>
    <dbReference type="NCBI Taxonomy" id="3028296"/>
    <lineage>
        <taxon>Archaea</taxon>
        <taxon>Methanobacteriati</taxon>
        <taxon>Methanobacteriota</taxon>
        <taxon>Stenosarchaea group</taxon>
        <taxon>Methanomicrobia</taxon>
        <taxon>Methanosarcinales</taxon>
        <taxon>Methanosarcinaceae</taxon>
        <taxon>Methanolapillus</taxon>
    </lineage>
</organism>
<sequence length="54" mass="5974">MNKTIEDLIAIMMALIGGIALIEILKTPLKKCKNCQNRNYLGDSDCQFCGGELK</sequence>
<evidence type="ECO:0000256" key="1">
    <source>
        <dbReference type="SAM" id="Phobius"/>
    </source>
</evidence>
<dbReference type="AlphaFoldDB" id="A0AA96V4U0"/>
<protein>
    <submittedName>
        <fullName evidence="2">Uncharacterized protein</fullName>
    </submittedName>
</protein>
<dbReference type="EMBL" id="CP131060">
    <property type="protein sequence ID" value="WNY25560.1"/>
    <property type="molecule type" value="Genomic_DNA"/>
</dbReference>
<dbReference type="GeneID" id="89230218"/>
<feature type="transmembrane region" description="Helical" evidence="1">
    <location>
        <begin position="7"/>
        <end position="25"/>
    </location>
</feature>
<name>A0AA96V4U0_9EURY</name>
<keyword evidence="3" id="KW-1185">Reference proteome</keyword>
<keyword evidence="1" id="KW-1133">Transmembrane helix</keyword>
<dbReference type="Proteomes" id="UP001303587">
    <property type="component" value="Chromosome"/>
</dbReference>
<dbReference type="RefSeq" id="WP_338101923.1">
    <property type="nucleotide sequence ID" value="NZ_CP131060.1"/>
</dbReference>
<evidence type="ECO:0000313" key="3">
    <source>
        <dbReference type="Proteomes" id="UP001303587"/>
    </source>
</evidence>
<keyword evidence="1" id="KW-0812">Transmembrane</keyword>
<accession>A0AA96V4U0</accession>
<keyword evidence="1" id="KW-0472">Membrane</keyword>
<evidence type="ECO:0000313" key="2">
    <source>
        <dbReference type="EMBL" id="WNY25560.1"/>
    </source>
</evidence>
<proteinExistence type="predicted"/>
<gene>
    <name evidence="2" type="ORF">MsAc7_11120</name>
</gene>
<reference evidence="2 3" key="1">
    <citation type="submission" date="2023-07" db="EMBL/GenBank/DDBJ databases">
        <title>Closed genoem sequence of Methanosarcinaceae archaeon Ac7.</title>
        <authorList>
            <person name="Poehlein A."/>
            <person name="Protasov E."/>
            <person name="Platt K."/>
            <person name="Reeh H."/>
            <person name="Daniel R."/>
            <person name="Brune A."/>
        </authorList>
    </citation>
    <scope>NUCLEOTIDE SEQUENCE [LARGE SCALE GENOMIC DNA]</scope>
    <source>
        <strain evidence="2 3">Ac7</strain>
    </source>
</reference>